<dbReference type="PANTHER" id="PTHR47245:SF2">
    <property type="entry name" value="PEPTIDYL-PROLYL CIS-TRANS ISOMERASE HP_0175-RELATED"/>
    <property type="match status" value="1"/>
</dbReference>
<feature type="chain" id="PRO_5021009561" description="peptidylprolyl isomerase" evidence="6">
    <location>
        <begin position="24"/>
        <end position="275"/>
    </location>
</feature>
<dbReference type="GO" id="GO:0003755">
    <property type="term" value="F:peptidyl-prolyl cis-trans isomerase activity"/>
    <property type="evidence" value="ECO:0007669"/>
    <property type="project" value="UniProtKB-KW"/>
</dbReference>
<dbReference type="Proteomes" id="UP000295375">
    <property type="component" value="Unassembled WGS sequence"/>
</dbReference>
<evidence type="ECO:0000313" key="9">
    <source>
        <dbReference type="Proteomes" id="UP000295375"/>
    </source>
</evidence>
<reference evidence="8 9" key="1">
    <citation type="submission" date="2019-03" db="EMBL/GenBank/DDBJ databases">
        <title>Genomic Encyclopedia of Type Strains, Phase IV (KMG-IV): sequencing the most valuable type-strain genomes for metagenomic binning, comparative biology and taxonomic classification.</title>
        <authorList>
            <person name="Goeker M."/>
        </authorList>
    </citation>
    <scope>NUCLEOTIDE SEQUENCE [LARGE SCALE GENOMIC DNA]</scope>
    <source>
        <strain evidence="8 9">DSM 103792</strain>
    </source>
</reference>
<dbReference type="SUPFAM" id="SSF54534">
    <property type="entry name" value="FKBP-like"/>
    <property type="match status" value="1"/>
</dbReference>
<accession>A0A4R6UGG4</accession>
<dbReference type="PANTHER" id="PTHR47245">
    <property type="entry name" value="PEPTIDYLPROLYL ISOMERASE"/>
    <property type="match status" value="1"/>
</dbReference>
<dbReference type="InterPro" id="IPR000297">
    <property type="entry name" value="PPIase_PpiC"/>
</dbReference>
<proteinExistence type="inferred from homology"/>
<feature type="signal peptide" evidence="6">
    <location>
        <begin position="1"/>
        <end position="23"/>
    </location>
</feature>
<evidence type="ECO:0000256" key="3">
    <source>
        <dbReference type="ARBA" id="ARBA00013194"/>
    </source>
</evidence>
<keyword evidence="5 8" id="KW-0413">Isomerase</keyword>
<comment type="similarity">
    <text evidence="2">Belongs to the PpiC/parvulin rotamase family.</text>
</comment>
<dbReference type="AlphaFoldDB" id="A0A4R6UGG4"/>
<comment type="catalytic activity">
    <reaction evidence="1">
        <text>[protein]-peptidylproline (omega=180) = [protein]-peptidylproline (omega=0)</text>
        <dbReference type="Rhea" id="RHEA:16237"/>
        <dbReference type="Rhea" id="RHEA-COMP:10747"/>
        <dbReference type="Rhea" id="RHEA-COMP:10748"/>
        <dbReference type="ChEBI" id="CHEBI:83833"/>
        <dbReference type="ChEBI" id="CHEBI:83834"/>
        <dbReference type="EC" id="5.2.1.8"/>
    </reaction>
</comment>
<evidence type="ECO:0000256" key="2">
    <source>
        <dbReference type="ARBA" id="ARBA00007656"/>
    </source>
</evidence>
<gene>
    <name evidence="8" type="ORF">EV696_1164</name>
</gene>
<dbReference type="Gene3D" id="3.10.50.40">
    <property type="match status" value="1"/>
</dbReference>
<evidence type="ECO:0000256" key="4">
    <source>
        <dbReference type="ARBA" id="ARBA00023110"/>
    </source>
</evidence>
<dbReference type="InterPro" id="IPR023058">
    <property type="entry name" value="PPIase_PpiC_CS"/>
</dbReference>
<dbReference type="InterPro" id="IPR046357">
    <property type="entry name" value="PPIase_dom_sf"/>
</dbReference>
<feature type="domain" description="PpiC" evidence="7">
    <location>
        <begin position="131"/>
        <end position="233"/>
    </location>
</feature>
<dbReference type="EMBL" id="SNYM01000016">
    <property type="protein sequence ID" value="TDQ45901.1"/>
    <property type="molecule type" value="Genomic_DNA"/>
</dbReference>
<keyword evidence="6" id="KW-0732">Signal</keyword>
<dbReference type="InterPro" id="IPR050245">
    <property type="entry name" value="PrsA_foldase"/>
</dbReference>
<evidence type="ECO:0000259" key="7">
    <source>
        <dbReference type="PROSITE" id="PS50198"/>
    </source>
</evidence>
<dbReference type="OrthoDB" id="5706698at2"/>
<dbReference type="Gene3D" id="1.10.8.1040">
    <property type="match status" value="1"/>
</dbReference>
<evidence type="ECO:0000256" key="1">
    <source>
        <dbReference type="ARBA" id="ARBA00000971"/>
    </source>
</evidence>
<evidence type="ECO:0000256" key="5">
    <source>
        <dbReference type="PROSITE-ProRule" id="PRU00278"/>
    </source>
</evidence>
<dbReference type="InterPro" id="IPR027304">
    <property type="entry name" value="Trigger_fact/SurA_dom_sf"/>
</dbReference>
<dbReference type="EC" id="5.2.1.8" evidence="3"/>
<organism evidence="8 9">
    <name type="scientific">Permianibacter aggregans</name>
    <dbReference type="NCBI Taxonomy" id="1510150"/>
    <lineage>
        <taxon>Bacteria</taxon>
        <taxon>Pseudomonadati</taxon>
        <taxon>Pseudomonadota</taxon>
        <taxon>Gammaproteobacteria</taxon>
        <taxon>Pseudomonadales</taxon>
        <taxon>Pseudomonadaceae</taxon>
        <taxon>Permianibacter</taxon>
    </lineage>
</organism>
<dbReference type="PROSITE" id="PS51257">
    <property type="entry name" value="PROKAR_LIPOPROTEIN"/>
    <property type="match status" value="1"/>
</dbReference>
<dbReference type="PROSITE" id="PS01096">
    <property type="entry name" value="PPIC_PPIASE_1"/>
    <property type="match status" value="1"/>
</dbReference>
<evidence type="ECO:0000313" key="8">
    <source>
        <dbReference type="EMBL" id="TDQ45901.1"/>
    </source>
</evidence>
<keyword evidence="9" id="KW-1185">Reference proteome</keyword>
<keyword evidence="4 5" id="KW-0697">Rotamase</keyword>
<evidence type="ECO:0000256" key="6">
    <source>
        <dbReference type="SAM" id="SignalP"/>
    </source>
</evidence>
<sequence length="275" mass="30859">MKAVKQHLIRVSIVTALSLGLFACGGGDHLASVDGEKITQQEFNAYLKLKRIDEKNAERTKAALDNYIERKALAAAIESQESLDAQAIAAELEDFRMQMLLSRYFESYLNNQVTDSAIDNFYRENSERWTKKKVKVAHILIRTRPDLPETELQTKLTLAREAWSQLQAGKSFDEVAKKYSEDDLSAKKGGDLGWITEGAVDATFSSTAFGMQQDAVSEPVKTHYGFHIIKVLEGPATVTEPLESVKGDIRYELRNMAKEAELKRLLASVDVERNQ</sequence>
<dbReference type="SUPFAM" id="SSF109998">
    <property type="entry name" value="Triger factor/SurA peptide-binding domain-like"/>
    <property type="match status" value="1"/>
</dbReference>
<dbReference type="PROSITE" id="PS50198">
    <property type="entry name" value="PPIC_PPIASE_2"/>
    <property type="match status" value="1"/>
</dbReference>
<name>A0A4R6UGG4_9GAMM</name>
<comment type="caution">
    <text evidence="8">The sequence shown here is derived from an EMBL/GenBank/DDBJ whole genome shotgun (WGS) entry which is preliminary data.</text>
</comment>
<dbReference type="Pfam" id="PF13616">
    <property type="entry name" value="Rotamase_3"/>
    <property type="match status" value="1"/>
</dbReference>
<dbReference type="RefSeq" id="WP_133592236.1">
    <property type="nucleotide sequence ID" value="NZ_CP037953.1"/>
</dbReference>
<protein>
    <recommendedName>
        <fullName evidence="3">peptidylprolyl isomerase</fullName>
        <ecNumber evidence="3">5.2.1.8</ecNumber>
    </recommendedName>
</protein>